<reference evidence="1 2" key="1">
    <citation type="submission" date="2020-06" db="EMBL/GenBank/DDBJ databases">
        <title>Transcriptomic and genomic resources for Thalictrum thalictroides and T. hernandezii: Facilitating candidate gene discovery in an emerging model plant lineage.</title>
        <authorList>
            <person name="Arias T."/>
            <person name="Riano-Pachon D.M."/>
            <person name="Di Stilio V.S."/>
        </authorList>
    </citation>
    <scope>NUCLEOTIDE SEQUENCE [LARGE SCALE GENOMIC DNA]</scope>
    <source>
        <strain evidence="2">cv. WT478/WT964</strain>
        <tissue evidence="1">Leaves</tissue>
    </source>
</reference>
<organism evidence="1 2">
    <name type="scientific">Thalictrum thalictroides</name>
    <name type="common">Rue-anemone</name>
    <name type="synonym">Anemone thalictroides</name>
    <dbReference type="NCBI Taxonomy" id="46969"/>
    <lineage>
        <taxon>Eukaryota</taxon>
        <taxon>Viridiplantae</taxon>
        <taxon>Streptophyta</taxon>
        <taxon>Embryophyta</taxon>
        <taxon>Tracheophyta</taxon>
        <taxon>Spermatophyta</taxon>
        <taxon>Magnoliopsida</taxon>
        <taxon>Ranunculales</taxon>
        <taxon>Ranunculaceae</taxon>
        <taxon>Thalictroideae</taxon>
        <taxon>Thalictrum</taxon>
    </lineage>
</organism>
<dbReference type="OrthoDB" id="1931203at2759"/>
<dbReference type="GO" id="GO:0000166">
    <property type="term" value="F:nucleotide binding"/>
    <property type="evidence" value="ECO:0007669"/>
    <property type="project" value="InterPro"/>
</dbReference>
<dbReference type="InterPro" id="IPR023299">
    <property type="entry name" value="ATPase_P-typ_cyto_dom_N"/>
</dbReference>
<dbReference type="PANTHER" id="PTHR42861">
    <property type="entry name" value="CALCIUM-TRANSPORTING ATPASE"/>
    <property type="match status" value="1"/>
</dbReference>
<evidence type="ECO:0000313" key="1">
    <source>
        <dbReference type="EMBL" id="KAF5180346.1"/>
    </source>
</evidence>
<dbReference type="Gene3D" id="3.40.1110.10">
    <property type="entry name" value="Calcium-transporting ATPase, cytoplasmic domain N"/>
    <property type="match status" value="3"/>
</dbReference>
<name>A0A7J6V5S5_THATH</name>
<dbReference type="Gene3D" id="1.20.1110.10">
    <property type="entry name" value="Calcium-transporting ATPase, transmembrane domain"/>
    <property type="match status" value="3"/>
</dbReference>
<evidence type="ECO:0000313" key="2">
    <source>
        <dbReference type="Proteomes" id="UP000554482"/>
    </source>
</evidence>
<dbReference type="AlphaFoldDB" id="A0A7J6V5S5"/>
<proteinExistence type="predicted"/>
<gene>
    <name evidence="1" type="ORF">FRX31_030067</name>
</gene>
<keyword evidence="2" id="KW-1185">Reference proteome</keyword>
<dbReference type="Proteomes" id="UP000554482">
    <property type="component" value="Unassembled WGS sequence"/>
</dbReference>
<sequence length="338" mass="37942">MWYCKKCPVFIYVKNKVKVMRKANIQGKWSKQLTSSGPADASRKNPSENVFYVIMAIRSHKLSKRGVITKRLTVVEEMTGMDVLTETRCHHQKEHVLLLAARASRVEYQDAIDAAMVGMLTDDKENTTLLSKQSVITKRLTAVEEMAGMDVLTETRCHHLKEHVLLLAARATRVEYQDAIDAAMVGMLTDDKENTTLTKSKVMRKANIQGKWSKQLTSNVPADASRKNLSENIFYVIMAIGSHRLSKQGVITKRLTVVEEMAGMGVLTETRCHHQKEHVLLLAARESRVEYQDAIDAAMVGILTDDKENTTLASRVEYQDAIDAAMVGMLTDDKENTT</sequence>
<accession>A0A7J6V5S5</accession>
<protein>
    <submittedName>
        <fullName evidence="1">Plasma membrane atpase</fullName>
    </submittedName>
</protein>
<dbReference type="EMBL" id="JABWDY010037579">
    <property type="protein sequence ID" value="KAF5180346.1"/>
    <property type="molecule type" value="Genomic_DNA"/>
</dbReference>
<feature type="non-terminal residue" evidence="1">
    <location>
        <position position="1"/>
    </location>
</feature>
<comment type="caution">
    <text evidence="1">The sequence shown here is derived from an EMBL/GenBank/DDBJ whole genome shotgun (WGS) entry which is preliminary data.</text>
</comment>